<sequence length="57" mass="6649">LAPLRKPRRWTSAEKFAWSNGFSGYAIPIWPDAIPTWSTTLHVWSYHETRIHAQKAI</sequence>
<organism evidence="1">
    <name type="scientific">Gongylonema pulchrum</name>
    <dbReference type="NCBI Taxonomy" id="637853"/>
    <lineage>
        <taxon>Eukaryota</taxon>
        <taxon>Metazoa</taxon>
        <taxon>Ecdysozoa</taxon>
        <taxon>Nematoda</taxon>
        <taxon>Chromadorea</taxon>
        <taxon>Rhabditida</taxon>
        <taxon>Spirurina</taxon>
        <taxon>Spiruromorpha</taxon>
        <taxon>Spiruroidea</taxon>
        <taxon>Gongylonematidae</taxon>
        <taxon>Gongylonema</taxon>
    </lineage>
</organism>
<evidence type="ECO:0000313" key="1">
    <source>
        <dbReference type="WBParaSite" id="GPUH_0002581701-mRNA-1"/>
    </source>
</evidence>
<name>A0A183EXU6_9BILA</name>
<dbReference type="WBParaSite" id="GPUH_0002581701-mRNA-1">
    <property type="protein sequence ID" value="GPUH_0002581701-mRNA-1"/>
    <property type="gene ID" value="GPUH_0002581701"/>
</dbReference>
<protein>
    <submittedName>
        <fullName evidence="1">Monooxygenase</fullName>
    </submittedName>
</protein>
<accession>A0A183EXU6</accession>
<proteinExistence type="predicted"/>
<dbReference type="AlphaFoldDB" id="A0A183EXU6"/>
<reference evidence="1" key="1">
    <citation type="submission" date="2016-06" db="UniProtKB">
        <authorList>
            <consortium name="WormBaseParasite"/>
        </authorList>
    </citation>
    <scope>IDENTIFICATION</scope>
</reference>